<dbReference type="Proteomes" id="UP000235916">
    <property type="component" value="Unassembled WGS sequence"/>
</dbReference>
<gene>
    <name evidence="2" type="ORF">C1O66_22750</name>
</gene>
<keyword evidence="1" id="KW-0812">Transmembrane</keyword>
<keyword evidence="1" id="KW-1133">Transmembrane helix</keyword>
<evidence type="ECO:0000313" key="2">
    <source>
        <dbReference type="EMBL" id="PND36500.1"/>
    </source>
</evidence>
<evidence type="ECO:0000313" key="3">
    <source>
        <dbReference type="Proteomes" id="UP000235916"/>
    </source>
</evidence>
<keyword evidence="1" id="KW-0472">Membrane</keyword>
<accession>A0A2N8KST7</accession>
<comment type="caution">
    <text evidence="2">The sequence shown here is derived from an EMBL/GenBank/DDBJ whole genome shotgun (WGS) entry which is preliminary data.</text>
</comment>
<sequence length="62" mass="6482">MTATPAFLAQSQQYLLNAEQQQPSLAGTFAFGKQVNLVAETLGLAATLSCFGLTALMMGLAM</sequence>
<dbReference type="EMBL" id="POSP01000004">
    <property type="protein sequence ID" value="PND36500.1"/>
    <property type="molecule type" value="Genomic_DNA"/>
</dbReference>
<name>A0A2N8KST7_9BURK</name>
<reference evidence="2 3" key="1">
    <citation type="submission" date="2018-01" db="EMBL/GenBank/DDBJ databases">
        <title>Draft genome sequence of Paucibacter aquatile CR182 isolated from freshwater of the Nakdong River.</title>
        <authorList>
            <person name="Choi A."/>
            <person name="Chung E.J."/>
        </authorList>
    </citation>
    <scope>NUCLEOTIDE SEQUENCE [LARGE SCALE GENOMIC DNA]</scope>
    <source>
        <strain evidence="2 3">CR182</strain>
    </source>
</reference>
<dbReference type="RefSeq" id="WP_102770273.1">
    <property type="nucleotide sequence ID" value="NZ_POSP01000004.1"/>
</dbReference>
<feature type="transmembrane region" description="Helical" evidence="1">
    <location>
        <begin position="42"/>
        <end position="61"/>
    </location>
</feature>
<dbReference type="AlphaFoldDB" id="A0A2N8KST7"/>
<protein>
    <submittedName>
        <fullName evidence="2">Uncharacterized protein</fullName>
    </submittedName>
</protein>
<evidence type="ECO:0000256" key="1">
    <source>
        <dbReference type="SAM" id="Phobius"/>
    </source>
</evidence>
<proteinExistence type="predicted"/>
<keyword evidence="3" id="KW-1185">Reference proteome</keyword>
<organism evidence="2 3">
    <name type="scientific">Kinneretia aquatilis</name>
    <dbReference type="NCBI Taxonomy" id="2070761"/>
    <lineage>
        <taxon>Bacteria</taxon>
        <taxon>Pseudomonadati</taxon>
        <taxon>Pseudomonadota</taxon>
        <taxon>Betaproteobacteria</taxon>
        <taxon>Burkholderiales</taxon>
        <taxon>Sphaerotilaceae</taxon>
        <taxon>Roseateles</taxon>
    </lineage>
</organism>